<comment type="similarity">
    <text evidence="2">Belongs to the HSBP1 family.</text>
</comment>
<dbReference type="HOGENOM" id="CLU_817018_0_0_1"/>
<feature type="non-terminal residue" evidence="7">
    <location>
        <position position="1"/>
    </location>
</feature>
<sequence>MRSNVRQSHPVLARYIDVIITTLCHKQILLGHKKKTEKKRQDADLEVSKRKSDKKISKLAKMDPGIVCFQHCGPKVFCFLLPQTCPVCGEDLGAANFSLLPFRVPYPFIRASQYPCAVVIKPTTGDFLNDYYNSMDLHIGVTTSTGTIVEFDKQGLRKHRSNHWNQCLLLDQVTLPWREHWDTTLWQVCKQKCWSAKTYSEDNHNCYSFVLTFLVTLMYRNLSEAARNRTMFCEKFIVPRTTAAGKYISLYRKLKDMVDVKDDMTNNDTESYGAANAADPKNVQELTQYVQSLLQTIQDKFQNMSDQILTRIDEMGTRIDDLEKNIGDLMTQAGVEAPDK</sequence>
<comment type="subcellular location">
    <subcellularLocation>
        <location evidence="1">Nucleus</location>
    </subcellularLocation>
</comment>
<dbReference type="EMBL" id="KB741154">
    <property type="protein sequence ID" value="ENN73663.1"/>
    <property type="molecule type" value="Genomic_DNA"/>
</dbReference>
<evidence type="ECO:0000256" key="3">
    <source>
        <dbReference type="ARBA" id="ARBA00023242"/>
    </source>
</evidence>
<dbReference type="PANTHER" id="PTHR33963">
    <property type="entry name" value="MKRN2 OPPOSITE STRAND PROTEIN"/>
    <property type="match status" value="1"/>
</dbReference>
<dbReference type="InterPro" id="IPR009643">
    <property type="entry name" value="HS1-bd"/>
</dbReference>
<dbReference type="Pfam" id="PF22795">
    <property type="entry name" value="DUF4796_N"/>
    <property type="match status" value="1"/>
</dbReference>
<dbReference type="GO" id="GO:0003714">
    <property type="term" value="F:transcription corepressor activity"/>
    <property type="evidence" value="ECO:0007669"/>
    <property type="project" value="InterPro"/>
</dbReference>
<dbReference type="GO" id="GO:0005634">
    <property type="term" value="C:nucleus"/>
    <property type="evidence" value="ECO:0007669"/>
    <property type="project" value="UniProtKB-SubCell"/>
</dbReference>
<dbReference type="Pfam" id="PF16044">
    <property type="entry name" value="DUF4796_C"/>
    <property type="match status" value="1"/>
</dbReference>
<dbReference type="FunFam" id="1.20.5.430:FF:000002">
    <property type="entry name" value="Heat shock factor-binding protein 1"/>
    <property type="match status" value="1"/>
</dbReference>
<organism evidence="7">
    <name type="scientific">Dendroctonus ponderosae</name>
    <name type="common">Mountain pine beetle</name>
    <dbReference type="NCBI Taxonomy" id="77166"/>
    <lineage>
        <taxon>Eukaryota</taxon>
        <taxon>Metazoa</taxon>
        <taxon>Ecdysozoa</taxon>
        <taxon>Arthropoda</taxon>
        <taxon>Hexapoda</taxon>
        <taxon>Insecta</taxon>
        <taxon>Pterygota</taxon>
        <taxon>Neoptera</taxon>
        <taxon>Endopterygota</taxon>
        <taxon>Coleoptera</taxon>
        <taxon>Polyphaga</taxon>
        <taxon>Cucujiformia</taxon>
        <taxon>Curculionidae</taxon>
        <taxon>Scolytinae</taxon>
        <taxon>Dendroctonus</taxon>
    </lineage>
</organism>
<keyword evidence="3" id="KW-0539">Nucleus</keyword>
<evidence type="ECO:0000313" key="7">
    <source>
        <dbReference type="EMBL" id="ENN73663.1"/>
    </source>
</evidence>
<evidence type="ECO:0000256" key="1">
    <source>
        <dbReference type="ARBA" id="ARBA00004123"/>
    </source>
</evidence>
<name>N6T7K8_DENPD</name>
<protein>
    <recommendedName>
        <fullName evidence="6">Heat shock factor-binding protein 1</fullName>
    </recommendedName>
</protein>
<evidence type="ECO:0000256" key="5">
    <source>
        <dbReference type="ARBA" id="ARBA00038772"/>
    </source>
</evidence>
<accession>N6T7K8</accession>
<evidence type="ECO:0000256" key="2">
    <source>
        <dbReference type="ARBA" id="ARBA00006349"/>
    </source>
</evidence>
<dbReference type="InterPro" id="IPR053921">
    <property type="entry name" value="MKRN2OS-like_C"/>
</dbReference>
<evidence type="ECO:0000256" key="6">
    <source>
        <dbReference type="ARBA" id="ARBA00039223"/>
    </source>
</evidence>
<comment type="function">
    <text evidence="4">Negative regulator of the heat shock response. Negatively affects HSF1 DNA-binding activity. May have a role in the suppression of the activation of the stress response during the aging process.</text>
</comment>
<dbReference type="InterPro" id="IPR053922">
    <property type="entry name" value="MKRN2OS-like_N"/>
</dbReference>
<dbReference type="OrthoDB" id="10065749at2759"/>
<dbReference type="AlphaFoldDB" id="N6T7K8"/>
<dbReference type="Gene3D" id="1.20.5.430">
    <property type="match status" value="1"/>
</dbReference>
<dbReference type="PANTHER" id="PTHR33963:SF2">
    <property type="entry name" value="MKRN2 OPPOSITE STRAND PROTEIN"/>
    <property type="match status" value="1"/>
</dbReference>
<comment type="subunit">
    <text evidence="5">Homohexamer. Associates with heptad repeats of HSF1 trimers and probably also HSF1 monomers, and with HSP70. Association with HSF1 trimers and HSP70 coincides with attenuation of heat shock response and the conversion of HSF1 trimer to monomer.</text>
</comment>
<gene>
    <name evidence="7" type="ORF">YQE_09740</name>
</gene>
<dbReference type="InterPro" id="IPR032016">
    <property type="entry name" value="MKRN2OS-like"/>
</dbReference>
<reference evidence="7" key="1">
    <citation type="journal article" date="2013" name="Genome Biol.">
        <title>Draft genome of the mountain pine beetle, Dendroctonus ponderosae Hopkins, a major forest pest.</title>
        <authorList>
            <person name="Keeling C.I."/>
            <person name="Yuen M.M."/>
            <person name="Liao N.Y."/>
            <person name="Docking T.R."/>
            <person name="Chan S.K."/>
            <person name="Taylor G.A."/>
            <person name="Palmquist D.L."/>
            <person name="Jackman S.D."/>
            <person name="Nguyen A."/>
            <person name="Li M."/>
            <person name="Henderson H."/>
            <person name="Janes J.K."/>
            <person name="Zhao Y."/>
            <person name="Pandoh P."/>
            <person name="Moore R."/>
            <person name="Sperling F.A."/>
            <person name="Huber D.P."/>
            <person name="Birol I."/>
            <person name="Jones S.J."/>
            <person name="Bohlmann J."/>
        </authorList>
    </citation>
    <scope>NUCLEOTIDE SEQUENCE</scope>
</reference>
<evidence type="ECO:0000256" key="4">
    <source>
        <dbReference type="ARBA" id="ARBA00037689"/>
    </source>
</evidence>
<proteinExistence type="inferred from homology"/>
<dbReference type="Pfam" id="PF06825">
    <property type="entry name" value="HSBP1"/>
    <property type="match status" value="1"/>
</dbReference>